<name>A0A382LQB1_9ZZZZ</name>
<dbReference type="Pfam" id="PF07230">
    <property type="entry name" value="Portal_T4"/>
    <property type="match status" value="1"/>
</dbReference>
<organism evidence="1">
    <name type="scientific">marine metagenome</name>
    <dbReference type="NCBI Taxonomy" id="408172"/>
    <lineage>
        <taxon>unclassified sequences</taxon>
        <taxon>metagenomes</taxon>
        <taxon>ecological metagenomes</taxon>
    </lineage>
</organism>
<protein>
    <submittedName>
        <fullName evidence="1">Uncharacterized protein</fullName>
    </submittedName>
</protein>
<gene>
    <name evidence="1" type="ORF">METZ01_LOCUS291828</name>
</gene>
<dbReference type="AlphaFoldDB" id="A0A382LQB1"/>
<proteinExistence type="predicted"/>
<evidence type="ECO:0000313" key="1">
    <source>
        <dbReference type="EMBL" id="SVC38974.1"/>
    </source>
</evidence>
<reference evidence="1" key="1">
    <citation type="submission" date="2018-05" db="EMBL/GenBank/DDBJ databases">
        <authorList>
            <person name="Lanie J.A."/>
            <person name="Ng W.-L."/>
            <person name="Kazmierczak K.M."/>
            <person name="Andrzejewski T.M."/>
            <person name="Davidsen T.M."/>
            <person name="Wayne K.J."/>
            <person name="Tettelin H."/>
            <person name="Glass J.I."/>
            <person name="Rusch D."/>
            <person name="Podicherti R."/>
            <person name="Tsui H.-C.T."/>
            <person name="Winkler M.E."/>
        </authorList>
    </citation>
    <scope>NUCLEOTIDE SEQUENCE</scope>
</reference>
<feature type="non-terminal residue" evidence="1">
    <location>
        <position position="155"/>
    </location>
</feature>
<sequence length="155" mass="17962">MAELFGWEVKKKESDKAKSFVAPSDEEGTLDIAGGAGFFGQYLSYDKSARNDYELVRKYRQTSENPECDQAIEDIINEAITADETDISVAVNLDWVPLSISIKKKIDQEFKEVLSLLHWKKKGHDIFRRWYIDGRIFYHKLIDEKSPRKGITEIR</sequence>
<dbReference type="EMBL" id="UINC01088601">
    <property type="protein sequence ID" value="SVC38974.1"/>
    <property type="molecule type" value="Genomic_DNA"/>
</dbReference>
<accession>A0A382LQB1</accession>
<dbReference type="InterPro" id="IPR010823">
    <property type="entry name" value="Portal_Gp20"/>
</dbReference>